<organism evidence="1">
    <name type="scientific">marine sediment metagenome</name>
    <dbReference type="NCBI Taxonomy" id="412755"/>
    <lineage>
        <taxon>unclassified sequences</taxon>
        <taxon>metagenomes</taxon>
        <taxon>ecological metagenomes</taxon>
    </lineage>
</organism>
<reference evidence="1" key="1">
    <citation type="journal article" date="2014" name="Front. Microbiol.">
        <title>High frequency of phylogenetically diverse reductive dehalogenase-homologous genes in deep subseafloor sedimentary metagenomes.</title>
        <authorList>
            <person name="Kawai M."/>
            <person name="Futagami T."/>
            <person name="Toyoda A."/>
            <person name="Takaki Y."/>
            <person name="Nishi S."/>
            <person name="Hori S."/>
            <person name="Arai W."/>
            <person name="Tsubouchi T."/>
            <person name="Morono Y."/>
            <person name="Uchiyama I."/>
            <person name="Ito T."/>
            <person name="Fujiyama A."/>
            <person name="Inagaki F."/>
            <person name="Takami H."/>
        </authorList>
    </citation>
    <scope>NUCLEOTIDE SEQUENCE</scope>
    <source>
        <strain evidence="1">Expedition CK06-06</strain>
    </source>
</reference>
<protein>
    <submittedName>
        <fullName evidence="1">Uncharacterized protein</fullName>
    </submittedName>
</protein>
<proteinExistence type="predicted"/>
<feature type="non-terminal residue" evidence="1">
    <location>
        <position position="31"/>
    </location>
</feature>
<evidence type="ECO:0000313" key="1">
    <source>
        <dbReference type="EMBL" id="GAG07447.1"/>
    </source>
</evidence>
<gene>
    <name evidence="1" type="ORF">S01H1_34912</name>
</gene>
<dbReference type="EMBL" id="BARS01021771">
    <property type="protein sequence ID" value="GAG07447.1"/>
    <property type="molecule type" value="Genomic_DNA"/>
</dbReference>
<accession>X0V7Y4</accession>
<sequence>MGRKGMKQAKMSRGEVIMAGVGGMGVLVSGQ</sequence>
<dbReference type="AlphaFoldDB" id="X0V7Y4"/>
<name>X0V7Y4_9ZZZZ</name>
<comment type="caution">
    <text evidence="1">The sequence shown here is derived from an EMBL/GenBank/DDBJ whole genome shotgun (WGS) entry which is preliminary data.</text>
</comment>